<name>A0ABT1Y4W4_9FIRM</name>
<dbReference type="InterPro" id="IPR000160">
    <property type="entry name" value="GGDEF_dom"/>
</dbReference>
<evidence type="ECO:0000259" key="3">
    <source>
        <dbReference type="PROSITE" id="PS50887"/>
    </source>
</evidence>
<dbReference type="Gene3D" id="3.30.70.270">
    <property type="match status" value="1"/>
</dbReference>
<accession>A0ABT1Y4W4</accession>
<dbReference type="Proteomes" id="UP001524944">
    <property type="component" value="Unassembled WGS sequence"/>
</dbReference>
<keyword evidence="1" id="KW-0547">Nucleotide-binding</keyword>
<proteinExistence type="predicted"/>
<keyword evidence="5" id="KW-1185">Reference proteome</keyword>
<sequence>MTGEHNALFYRKNRYGHKSADMAENAVELNNRIPLKYMAQGEALGAVAFLKRTAPKYFLDHKEEDLLYQESFPSTARIALADILDKIAKDNLELAILLEQEFDEELVYAHLNNQDLAGRGTEQELKIVDQIYRAIKKNHFQVTSYYAVIIFDGDNMGKWLSGEMLSEQNKEQLTAFHKHLSQELAQFARKAAEKILTAPKGVTVYAGGDDFLGFVNLNYLPGILKELRAEFDKIDVSQFSSKKLTFSAGVAVSHFMTPLSVALQWARRMEKEAKNMGGKDALSLAVLKRSGEIIKFKTQWLNSHGWFADQLKFLLDGLRDHFTTNFINQFCAEFIHFEGNMKIKNLDGMVDSELGRLLTRSYLDLSAGEASTRMKQDKEQKIAEMKKVLNNLYIENNLEDFLGLLEIISFLAKGVEIRAVAD</sequence>
<protein>
    <submittedName>
        <fullName evidence="4">Type III-B CRISPR-associated protein Cas10/Cmr2</fullName>
    </submittedName>
</protein>
<dbReference type="InterPro" id="IPR013407">
    <property type="entry name" value="CRISPR-assoc_prot_Cmr2"/>
</dbReference>
<feature type="domain" description="GGDEF" evidence="3">
    <location>
        <begin position="144"/>
        <end position="287"/>
    </location>
</feature>
<gene>
    <name evidence="4" type="primary">cas10</name>
    <name evidence="4" type="ORF">NVS47_04185</name>
</gene>
<reference evidence="4 5" key="1">
    <citation type="submission" date="2022-08" db="EMBL/GenBank/DDBJ databases">
        <title>Proteogenomics of the novel Dehalobacterium formicoaceticum strain EZ94 highlights a key role of methyltransferases during anaerobic dichloromethane degradation.</title>
        <authorList>
            <person name="Wasmund K."/>
        </authorList>
    </citation>
    <scope>NUCLEOTIDE SEQUENCE [LARGE SCALE GENOMIC DNA]</scope>
    <source>
        <strain evidence="4 5">EZ94</strain>
    </source>
</reference>
<evidence type="ECO:0000256" key="1">
    <source>
        <dbReference type="ARBA" id="ARBA00022741"/>
    </source>
</evidence>
<keyword evidence="2" id="KW-0051">Antiviral defense</keyword>
<dbReference type="RefSeq" id="WP_257912888.1">
    <property type="nucleotide sequence ID" value="NZ_JANPWE010000002.1"/>
</dbReference>
<dbReference type="InterPro" id="IPR043128">
    <property type="entry name" value="Rev_trsase/Diguanyl_cyclase"/>
</dbReference>
<dbReference type="Pfam" id="PF22335">
    <property type="entry name" value="Cas10-Cmr2_palm2"/>
    <property type="match status" value="1"/>
</dbReference>
<dbReference type="NCBIfam" id="TIGR02577">
    <property type="entry name" value="cas_TM1794_Cmr2"/>
    <property type="match status" value="1"/>
</dbReference>
<evidence type="ECO:0000313" key="5">
    <source>
        <dbReference type="Proteomes" id="UP001524944"/>
    </source>
</evidence>
<evidence type="ECO:0000313" key="4">
    <source>
        <dbReference type="EMBL" id="MCR6544721.1"/>
    </source>
</evidence>
<dbReference type="InterPro" id="IPR054767">
    <property type="entry name" value="Cas10-Cmr2_palm2"/>
</dbReference>
<dbReference type="PROSITE" id="PS50887">
    <property type="entry name" value="GGDEF"/>
    <property type="match status" value="1"/>
</dbReference>
<dbReference type="EMBL" id="JANPWE010000002">
    <property type="protein sequence ID" value="MCR6544721.1"/>
    <property type="molecule type" value="Genomic_DNA"/>
</dbReference>
<evidence type="ECO:0000256" key="2">
    <source>
        <dbReference type="ARBA" id="ARBA00023118"/>
    </source>
</evidence>
<organism evidence="4 5">
    <name type="scientific">Dehalobacterium formicoaceticum</name>
    <dbReference type="NCBI Taxonomy" id="51515"/>
    <lineage>
        <taxon>Bacteria</taxon>
        <taxon>Bacillati</taxon>
        <taxon>Bacillota</taxon>
        <taxon>Clostridia</taxon>
        <taxon>Eubacteriales</taxon>
        <taxon>Peptococcaceae</taxon>
        <taxon>Dehalobacterium</taxon>
    </lineage>
</organism>
<comment type="caution">
    <text evidence="4">The sequence shown here is derived from an EMBL/GenBank/DDBJ whole genome shotgun (WGS) entry which is preliminary data.</text>
</comment>